<dbReference type="EMBL" id="AJWK01032780">
    <property type="status" value="NOT_ANNOTATED_CDS"/>
    <property type="molecule type" value="Genomic_DNA"/>
</dbReference>
<feature type="compositionally biased region" description="Basic residues" evidence="1">
    <location>
        <begin position="313"/>
        <end position="328"/>
    </location>
</feature>
<feature type="region of interest" description="Disordered" evidence="1">
    <location>
        <begin position="271"/>
        <end position="351"/>
    </location>
</feature>
<feature type="region of interest" description="Disordered" evidence="1">
    <location>
        <begin position="472"/>
        <end position="560"/>
    </location>
</feature>
<reference evidence="2" key="1">
    <citation type="submission" date="2020-05" db="UniProtKB">
        <authorList>
            <consortium name="EnsemblMetazoa"/>
        </authorList>
    </citation>
    <scope>IDENTIFICATION</scope>
    <source>
        <strain evidence="2">Jacobina</strain>
    </source>
</reference>
<dbReference type="AlphaFoldDB" id="A0A1B0CWR9"/>
<feature type="region of interest" description="Disordered" evidence="1">
    <location>
        <begin position="586"/>
        <end position="616"/>
    </location>
</feature>
<evidence type="ECO:0000313" key="2">
    <source>
        <dbReference type="EnsemblMetazoa" id="LLOJ009453-PA"/>
    </source>
</evidence>
<feature type="compositionally biased region" description="Acidic residues" evidence="1">
    <location>
        <begin position="606"/>
        <end position="615"/>
    </location>
</feature>
<dbReference type="Proteomes" id="UP000092461">
    <property type="component" value="Unassembled WGS sequence"/>
</dbReference>
<name>A0A1B0CWR9_LUTLO</name>
<evidence type="ECO:0000313" key="3">
    <source>
        <dbReference type="Proteomes" id="UP000092461"/>
    </source>
</evidence>
<feature type="compositionally biased region" description="Basic and acidic residues" evidence="1">
    <location>
        <begin position="284"/>
        <end position="300"/>
    </location>
</feature>
<evidence type="ECO:0000256" key="1">
    <source>
        <dbReference type="SAM" id="MobiDB-lite"/>
    </source>
</evidence>
<proteinExistence type="predicted"/>
<keyword evidence="3" id="KW-1185">Reference proteome</keyword>
<feature type="compositionally biased region" description="Basic residues" evidence="1">
    <location>
        <begin position="500"/>
        <end position="534"/>
    </location>
</feature>
<feature type="compositionally biased region" description="Basic and acidic residues" evidence="1">
    <location>
        <begin position="546"/>
        <end position="558"/>
    </location>
</feature>
<organism evidence="2 3">
    <name type="scientific">Lutzomyia longipalpis</name>
    <name type="common">Sand fly</name>
    <dbReference type="NCBI Taxonomy" id="7200"/>
    <lineage>
        <taxon>Eukaryota</taxon>
        <taxon>Metazoa</taxon>
        <taxon>Ecdysozoa</taxon>
        <taxon>Arthropoda</taxon>
        <taxon>Hexapoda</taxon>
        <taxon>Insecta</taxon>
        <taxon>Pterygota</taxon>
        <taxon>Neoptera</taxon>
        <taxon>Endopterygota</taxon>
        <taxon>Diptera</taxon>
        <taxon>Nematocera</taxon>
        <taxon>Psychodoidea</taxon>
        <taxon>Psychodidae</taxon>
        <taxon>Lutzomyia</taxon>
        <taxon>Lutzomyia</taxon>
    </lineage>
</organism>
<feature type="region of interest" description="Disordered" evidence="1">
    <location>
        <begin position="895"/>
        <end position="920"/>
    </location>
</feature>
<feature type="compositionally biased region" description="Basic and acidic residues" evidence="1">
    <location>
        <begin position="895"/>
        <end position="912"/>
    </location>
</feature>
<accession>A0A1B0CWR9</accession>
<feature type="region of interest" description="Disordered" evidence="1">
    <location>
        <begin position="1110"/>
        <end position="1129"/>
    </location>
</feature>
<dbReference type="EnsemblMetazoa" id="LLOJ009453-RA">
    <property type="protein sequence ID" value="LLOJ009453-PA"/>
    <property type="gene ID" value="LLOJ009453"/>
</dbReference>
<dbReference type="VEuPathDB" id="VectorBase:LLONM1_008986"/>
<protein>
    <submittedName>
        <fullName evidence="2">Uncharacterized protein</fullName>
    </submittedName>
</protein>
<dbReference type="VEuPathDB" id="VectorBase:LLOJ009453"/>
<feature type="compositionally biased region" description="Low complexity" evidence="1">
    <location>
        <begin position="535"/>
        <end position="545"/>
    </location>
</feature>
<sequence length="1129" mass="128651">MTDSTKTKVEEDIERHVLSTTVKLSDGTLGQVFSRGGRNEFQVFLYNCHVCGVPNLPGERCLQTHISGRKHQMRLSQGVIDAVAFRAPMQTKSKIQMNIAPGEPVPPGFENEVKRIAEIQPVLDKNKEDSYIGLEYIVELTGGPEASYHCILCDKRGDPRTILAHAVSYNHRLKYLDKHYPSCMRELSEFKGQKEARAVLPKVIQTVCAAIEEVHGRLTMAVHDREDYEKNKMKYLTEIINEKHFDEKTGPKFIKVIDRAKINEMIRRSKISSNLRKRNSSPDVDPRMKVDHTRADRKSLDSISDISDTSMRSRSRSPRVSGQRRRRSPSLSLSPEPSRRPVKPKKTLPTPEELTLQANAIIEDRYKWEKFRCLVEKAVEELNKVQKEHEKNPEKHPLYPEEWKRFWNRRYKELQQEKKDPAKHDFKPEWIKFWTHRMKELHEEEIDRRKKEIREKVGLPLEEEKKESVEIIKISDSPDSLVGSRKRNSLSPWSDEGGRRIRPSPKRGRPRSRSRSPSRRRSRSRSPRSSRSRMSRSPGRRSFSPGRRDRDRYYERPVRYVAPPPPDPYYNFEEWASYYGPHKTRPTFASRAPPAAGYSSRPVEPPEPEEPESDEPLTVVSVLRLLTALEEHLGSLGPKCIDLLAKALALEKVKANSADELLVNEDTCVFFETTKEKLKGQILAGVMEPGKVKAVKKAVKNIAGIIHMVTKKREEKENGEAKEDIKEAEKKVEVKLGSKPAGSGLDRGKISLKLSAELSNQGRDDISQSDLEQLVLVFMGMLQRSKQTSEIVTVKDFLAENDVRTVEGGEKTMVDIKKTIEDDFKEDIANNSDANALESLTDSDLQTLLQNFKDLSPEEQHHLISYLKKLEATDPTRVEKLRKFVNLDATSAEKRRELERPAISEDHHHEASTDNTQKVVEKKQSAIYDSDDDDDDYNFDDVVKAASKDVKEKQMQDHMKVVQESLQHQQKSVISLDDDDIEPQAASPAKKNPPAAPSLAGMSYPADTQTLIANIMGSLQKNVSRTGQPEKETTVESSTSLSNLNSLPYYQQTNTYVPNPYAVQTTQAANNFYPNYVMPNNIPGMFPAATATTMTSSAQSMYPAVTQQQQQQTQQQSNPWANQAYGKYY</sequence>
<feature type="compositionally biased region" description="Low complexity" evidence="1">
    <location>
        <begin position="301"/>
        <end position="312"/>
    </location>
</feature>